<dbReference type="KEGG" id="tim:GMBLW1_33940"/>
<dbReference type="PANTHER" id="PTHR30050">
    <property type="entry name" value="CHROMOSOMAL REPLICATION INITIATOR PROTEIN DNAA"/>
    <property type="match status" value="1"/>
</dbReference>
<dbReference type="PRINTS" id="PR00051">
    <property type="entry name" value="DNAA"/>
</dbReference>
<keyword evidence="14" id="KW-1185">Reference proteome</keyword>
<dbReference type="InterPro" id="IPR013159">
    <property type="entry name" value="DnaA_C"/>
</dbReference>
<dbReference type="PANTHER" id="PTHR30050:SF2">
    <property type="entry name" value="CHROMOSOMAL REPLICATION INITIATOR PROTEIN DNAA"/>
    <property type="match status" value="1"/>
</dbReference>
<accession>A0A6C2YGF1</accession>
<evidence type="ECO:0000259" key="11">
    <source>
        <dbReference type="SMART" id="SM00382"/>
    </source>
</evidence>
<name>A0A6C2YGF1_9BACT</name>
<dbReference type="SMART" id="SM00760">
    <property type="entry name" value="Bac_DnaA_C"/>
    <property type="match status" value="1"/>
</dbReference>
<dbReference type="InterPro" id="IPR003593">
    <property type="entry name" value="AAA+_ATPase"/>
</dbReference>
<evidence type="ECO:0000256" key="8">
    <source>
        <dbReference type="RuleBase" id="RU000577"/>
    </source>
</evidence>
<evidence type="ECO:0000259" key="12">
    <source>
        <dbReference type="SMART" id="SM00760"/>
    </source>
</evidence>
<organism evidence="13">
    <name type="scientific">Tuwongella immobilis</name>
    <dbReference type="NCBI Taxonomy" id="692036"/>
    <lineage>
        <taxon>Bacteria</taxon>
        <taxon>Pseudomonadati</taxon>
        <taxon>Planctomycetota</taxon>
        <taxon>Planctomycetia</taxon>
        <taxon>Gemmatales</taxon>
        <taxon>Gemmataceae</taxon>
        <taxon>Tuwongella</taxon>
    </lineage>
</organism>
<feature type="domain" description="AAA+ ATPase" evidence="11">
    <location>
        <begin position="43"/>
        <end position="204"/>
    </location>
</feature>
<dbReference type="InterPro" id="IPR018312">
    <property type="entry name" value="Chromosome_initiator_DnaA_CS"/>
</dbReference>
<dbReference type="InterPro" id="IPR027417">
    <property type="entry name" value="P-loop_NTPase"/>
</dbReference>
<dbReference type="Pfam" id="PF08299">
    <property type="entry name" value="Bac_DnaA_C"/>
    <property type="match status" value="1"/>
</dbReference>
<dbReference type="SUPFAM" id="SSF52540">
    <property type="entry name" value="P-loop containing nucleoside triphosphate hydrolases"/>
    <property type="match status" value="1"/>
</dbReference>
<dbReference type="EMBL" id="LR586016">
    <property type="protein sequence ID" value="VIP00566.1"/>
    <property type="molecule type" value="Genomic_DNA"/>
</dbReference>
<dbReference type="InterPro" id="IPR010921">
    <property type="entry name" value="Trp_repressor/repl_initiator"/>
</dbReference>
<dbReference type="Pfam" id="PF00308">
    <property type="entry name" value="Bac_DnaA"/>
    <property type="match status" value="1"/>
</dbReference>
<evidence type="ECO:0000256" key="10">
    <source>
        <dbReference type="SAM" id="MobiDB-lite"/>
    </source>
</evidence>
<reference evidence="13" key="1">
    <citation type="submission" date="2019-04" db="EMBL/GenBank/DDBJ databases">
        <authorList>
            <consortium name="Science for Life Laboratories"/>
        </authorList>
    </citation>
    <scope>NUCLEOTIDE SEQUENCE</scope>
    <source>
        <strain evidence="13">MBLW1</strain>
    </source>
</reference>
<dbReference type="InterPro" id="IPR020591">
    <property type="entry name" value="Chromosome_initiator_DnaA-like"/>
</dbReference>
<dbReference type="Pfam" id="PF24883">
    <property type="entry name" value="NPHP3_N"/>
    <property type="match status" value="1"/>
</dbReference>
<evidence type="ECO:0000256" key="5">
    <source>
        <dbReference type="ARBA" id="ARBA00022840"/>
    </source>
</evidence>
<proteinExistence type="inferred from homology"/>
<feature type="region of interest" description="Disordered" evidence="10">
    <location>
        <begin position="91"/>
        <end position="120"/>
    </location>
</feature>
<evidence type="ECO:0000256" key="3">
    <source>
        <dbReference type="ARBA" id="ARBA00022737"/>
    </source>
</evidence>
<feature type="domain" description="Chromosomal replication initiator DnaA C-terminal" evidence="12">
    <location>
        <begin position="281"/>
        <end position="350"/>
    </location>
</feature>
<comment type="similarity">
    <text evidence="9">Belongs to the DnaA family.</text>
</comment>
<comment type="function">
    <text evidence="8">Plays an essential role in the initiation and regulation of chromosomal replication. ATP-DnaA binds to the origin of replication (oriC) to initiate formation of the DNA replication initiation complex once per cell cycle. Binds the DnaA box (a 9 base pair repeat at the origin) and separates the double-stranded (ds)DNA. Forms a right-handed helical filament on oriC DNA; dsDNA binds to the exterior of the filament while single-stranded (ss)DNA is stabiized in the filament's interior. The ATP-DnaA-oriC complex binds and stabilizes one strand of the AT-rich DNA unwinding element (DUE), permitting loading of DNA polymerase. After initiation quickly degrades to an ADP-DnaA complex that is not apt for DNA replication. Binds acidic phospholipids.</text>
</comment>
<evidence type="ECO:0000256" key="7">
    <source>
        <dbReference type="ARBA" id="ARBA00023125"/>
    </source>
</evidence>
<evidence type="ECO:0000313" key="14">
    <source>
        <dbReference type="Proteomes" id="UP000464378"/>
    </source>
</evidence>
<dbReference type="SMART" id="SM00382">
    <property type="entry name" value="AAA"/>
    <property type="match status" value="1"/>
</dbReference>
<keyword evidence="2 8" id="KW-0235">DNA replication</keyword>
<dbReference type="PROSITE" id="PS01008">
    <property type="entry name" value="DNAA"/>
    <property type="match status" value="1"/>
</dbReference>
<evidence type="ECO:0000256" key="2">
    <source>
        <dbReference type="ARBA" id="ARBA00022705"/>
    </source>
</evidence>
<dbReference type="InterPro" id="IPR056884">
    <property type="entry name" value="NPHP3-like_N"/>
</dbReference>
<evidence type="ECO:0000313" key="13">
    <source>
        <dbReference type="EMBL" id="VIP00566.1"/>
    </source>
</evidence>
<keyword evidence="3" id="KW-0677">Repeat</keyword>
<dbReference type="AlphaFoldDB" id="A0A6C2YGF1"/>
<dbReference type="SUPFAM" id="SSF48295">
    <property type="entry name" value="TrpR-like"/>
    <property type="match status" value="1"/>
</dbReference>
<dbReference type="Gene3D" id="3.40.50.300">
    <property type="entry name" value="P-loop containing nucleotide triphosphate hydrolases"/>
    <property type="match status" value="1"/>
</dbReference>
<keyword evidence="7 8" id="KW-0238">DNA-binding</keyword>
<dbReference type="RefSeq" id="WP_162655777.1">
    <property type="nucleotide sequence ID" value="NZ_LR593887.1"/>
</dbReference>
<dbReference type="Gene3D" id="1.10.1750.10">
    <property type="match status" value="1"/>
</dbReference>
<evidence type="ECO:0000256" key="9">
    <source>
        <dbReference type="RuleBase" id="RU004227"/>
    </source>
</evidence>
<dbReference type="CDD" id="cd06571">
    <property type="entry name" value="Bac_DnaA_C"/>
    <property type="match status" value="1"/>
</dbReference>
<evidence type="ECO:0000256" key="6">
    <source>
        <dbReference type="ARBA" id="ARBA00023121"/>
    </source>
</evidence>
<dbReference type="GO" id="GO:0005524">
    <property type="term" value="F:ATP binding"/>
    <property type="evidence" value="ECO:0007669"/>
    <property type="project" value="UniProtKB-KW"/>
</dbReference>
<dbReference type="GO" id="GO:0006275">
    <property type="term" value="P:regulation of DNA replication"/>
    <property type="evidence" value="ECO:0007669"/>
    <property type="project" value="InterPro"/>
</dbReference>
<dbReference type="GO" id="GO:0008289">
    <property type="term" value="F:lipid binding"/>
    <property type="evidence" value="ECO:0007669"/>
    <property type="project" value="UniProtKB-KW"/>
</dbReference>
<keyword evidence="4 8" id="KW-0547">Nucleotide-binding</keyword>
<dbReference type="InParanoid" id="A0A6C2YGF1"/>
<keyword evidence="6" id="KW-0446">Lipid-binding</keyword>
<dbReference type="Proteomes" id="UP000464378">
    <property type="component" value="Chromosome"/>
</dbReference>
<dbReference type="GO" id="GO:0003688">
    <property type="term" value="F:DNA replication origin binding"/>
    <property type="evidence" value="ECO:0007669"/>
    <property type="project" value="InterPro"/>
</dbReference>
<dbReference type="GO" id="GO:0006270">
    <property type="term" value="P:DNA replication initiation"/>
    <property type="evidence" value="ECO:0007669"/>
    <property type="project" value="InterPro"/>
</dbReference>
<dbReference type="GO" id="GO:0005886">
    <property type="term" value="C:plasma membrane"/>
    <property type="evidence" value="ECO:0007669"/>
    <property type="project" value="TreeGrafter"/>
</dbReference>
<evidence type="ECO:0000256" key="1">
    <source>
        <dbReference type="ARBA" id="ARBA00022490"/>
    </source>
</evidence>
<protein>
    <recommendedName>
        <fullName evidence="8">Chromosomal replication initiator protein DnaA</fullName>
    </recommendedName>
</protein>
<keyword evidence="5 8" id="KW-0067">ATP-binding</keyword>
<dbReference type="EMBL" id="LR593887">
    <property type="protein sequence ID" value="VTR96550.1"/>
    <property type="molecule type" value="Genomic_DNA"/>
</dbReference>
<gene>
    <name evidence="13" type="ORF">GMBLW1_33940</name>
</gene>
<sequence length="372" mass="40947">MRPPASSPSADDTLARFVRLPENRSAWLAIQREVRRMVRGRRSSRLLCLHGGPGTGKTHLASGMLERVMQQLPGVSVRQLSAADYERLSAEGRPGSTIGTSQASFRMEESAGDSSGTVAGESPDLLDAQIELESLRDCDLLVVEDLQHLSDRASASLSNLFDHRQSRGRGVVLTCSPGPGLLTHLSRRLTSRMAGGLVVHLEPLSPRSRRRMVRQWIESRRLHVTPAVIHWIADHGQGGGARPLLGAVNQLEQLARLHPPPLDLPLVTGPALNLPLESGSDLERIAFRVAEQYRLPLALVRSRSRHQHAVLPRQVAMYLARQITNHSLVQIGGYFGGRDHATVLHACRKMEQRLETDVGFVAMIRSLQSELS</sequence>
<keyword evidence="1" id="KW-0963">Cytoplasm</keyword>
<evidence type="ECO:0000256" key="4">
    <source>
        <dbReference type="ARBA" id="ARBA00022741"/>
    </source>
</evidence>
<dbReference type="InterPro" id="IPR013317">
    <property type="entry name" value="DnaA_dom"/>
</dbReference>